<keyword evidence="4" id="KW-1185">Reference proteome</keyword>
<keyword evidence="2" id="KW-1133">Transmembrane helix</keyword>
<sequence>MMVHFGTVLGAVFSGAETPMPTPSMTVDPNSVTPGPMGFAVIVIVVIAVVLLIWDMNRRVRRVRYRGEVREELDAEQAAQAQADAETAPDADGEAPGRSSDDGKTPPA</sequence>
<dbReference type="Proteomes" id="UP000321225">
    <property type="component" value="Unassembled WGS sequence"/>
</dbReference>
<protein>
    <submittedName>
        <fullName evidence="3">Uncharacterized protein</fullName>
    </submittedName>
</protein>
<proteinExistence type="predicted"/>
<dbReference type="RefSeq" id="WP_229718058.1">
    <property type="nucleotide sequence ID" value="NZ_BJUW01000015.1"/>
</dbReference>
<feature type="transmembrane region" description="Helical" evidence="2">
    <location>
        <begin position="36"/>
        <end position="54"/>
    </location>
</feature>
<evidence type="ECO:0000256" key="1">
    <source>
        <dbReference type="SAM" id="MobiDB-lite"/>
    </source>
</evidence>
<dbReference type="EMBL" id="BJUW01000015">
    <property type="protein sequence ID" value="GEK87579.1"/>
    <property type="molecule type" value="Genomic_DNA"/>
</dbReference>
<gene>
    <name evidence="3" type="ORF">MAE01_27550</name>
</gene>
<feature type="compositionally biased region" description="Low complexity" evidence="1">
    <location>
        <begin position="76"/>
        <end position="86"/>
    </location>
</feature>
<feature type="compositionally biased region" description="Basic and acidic residues" evidence="1">
    <location>
        <begin position="99"/>
        <end position="108"/>
    </location>
</feature>
<organism evidence="3 4">
    <name type="scientific">Microbacterium aerolatum</name>
    <dbReference type="NCBI Taxonomy" id="153731"/>
    <lineage>
        <taxon>Bacteria</taxon>
        <taxon>Bacillati</taxon>
        <taxon>Actinomycetota</taxon>
        <taxon>Actinomycetes</taxon>
        <taxon>Micrococcales</taxon>
        <taxon>Microbacteriaceae</taxon>
        <taxon>Microbacterium</taxon>
    </lineage>
</organism>
<evidence type="ECO:0000313" key="3">
    <source>
        <dbReference type="EMBL" id="GEK87579.1"/>
    </source>
</evidence>
<evidence type="ECO:0000313" key="4">
    <source>
        <dbReference type="Proteomes" id="UP000321225"/>
    </source>
</evidence>
<reference evidence="3 4" key="1">
    <citation type="submission" date="2019-07" db="EMBL/GenBank/DDBJ databases">
        <title>Whole genome shotgun sequence of Microbacterium aerolatum NBRC 103071.</title>
        <authorList>
            <person name="Hosoyama A."/>
            <person name="Uohara A."/>
            <person name="Ohji S."/>
            <person name="Ichikawa N."/>
        </authorList>
    </citation>
    <scope>NUCLEOTIDE SEQUENCE [LARGE SCALE GENOMIC DNA]</scope>
    <source>
        <strain evidence="3 4">NBRC 103071</strain>
    </source>
</reference>
<accession>A0A511AHG6</accession>
<name>A0A511AHG6_9MICO</name>
<evidence type="ECO:0000256" key="2">
    <source>
        <dbReference type="SAM" id="Phobius"/>
    </source>
</evidence>
<dbReference type="AlphaFoldDB" id="A0A511AHG6"/>
<comment type="caution">
    <text evidence="3">The sequence shown here is derived from an EMBL/GenBank/DDBJ whole genome shotgun (WGS) entry which is preliminary data.</text>
</comment>
<keyword evidence="2" id="KW-0472">Membrane</keyword>
<feature type="region of interest" description="Disordered" evidence="1">
    <location>
        <begin position="68"/>
        <end position="108"/>
    </location>
</feature>
<keyword evidence="2" id="KW-0812">Transmembrane</keyword>